<dbReference type="EMBL" id="MT144219">
    <property type="protein sequence ID" value="QJA50824.1"/>
    <property type="molecule type" value="Genomic_DNA"/>
</dbReference>
<protein>
    <submittedName>
        <fullName evidence="1">Uncharacterized protein</fullName>
    </submittedName>
</protein>
<evidence type="ECO:0000313" key="3">
    <source>
        <dbReference type="EMBL" id="QJI04786.1"/>
    </source>
</evidence>
<name>A0A6H1ZTC0_9ZZZZ</name>
<evidence type="ECO:0000313" key="1">
    <source>
        <dbReference type="EMBL" id="QJA50824.1"/>
    </source>
</evidence>
<dbReference type="EMBL" id="MT141521">
    <property type="protein sequence ID" value="QJA64521.1"/>
    <property type="molecule type" value="Genomic_DNA"/>
</dbReference>
<dbReference type="EMBL" id="MT145190">
    <property type="protein sequence ID" value="QJI04786.1"/>
    <property type="molecule type" value="Genomic_DNA"/>
</dbReference>
<dbReference type="AlphaFoldDB" id="A0A6H1ZTC0"/>
<accession>A0A6H1ZTC0</accession>
<evidence type="ECO:0000313" key="2">
    <source>
        <dbReference type="EMBL" id="QJA64521.1"/>
    </source>
</evidence>
<proteinExistence type="predicted"/>
<gene>
    <name evidence="3" type="ORF">MM415A00115_0021</name>
    <name evidence="2" type="ORF">MM415B00490_0019</name>
    <name evidence="1" type="ORF">TM448A01903_0013</name>
</gene>
<organism evidence="1">
    <name type="scientific">viral metagenome</name>
    <dbReference type="NCBI Taxonomy" id="1070528"/>
    <lineage>
        <taxon>unclassified sequences</taxon>
        <taxon>metagenomes</taxon>
        <taxon>organismal metagenomes</taxon>
    </lineage>
</organism>
<reference evidence="1" key="1">
    <citation type="submission" date="2020-03" db="EMBL/GenBank/DDBJ databases">
        <title>The deep terrestrial virosphere.</title>
        <authorList>
            <person name="Holmfeldt K."/>
            <person name="Nilsson E."/>
            <person name="Simone D."/>
            <person name="Lopez-Fernandez M."/>
            <person name="Wu X."/>
            <person name="de Brujin I."/>
            <person name="Lundin D."/>
            <person name="Andersson A."/>
            <person name="Bertilsson S."/>
            <person name="Dopson M."/>
        </authorList>
    </citation>
    <scope>NUCLEOTIDE SEQUENCE</scope>
    <source>
        <strain evidence="3">MM415A00115</strain>
        <strain evidence="2">MM415B00490</strain>
        <strain evidence="1">TM448A01903</strain>
    </source>
</reference>
<sequence>MDFISQKIEEYRERQGHNLLKIDSHKHAAKVDECWLSSALEEAIEYGYEKGLKDGINGVDYTAGC</sequence>